<dbReference type="PANTHER" id="PTHR31465:SF9">
    <property type="entry name" value="SPHINGOID LONG-CHAIN BASE TRANSPORTER RSB1"/>
    <property type="match status" value="1"/>
</dbReference>
<evidence type="ECO:0000256" key="3">
    <source>
        <dbReference type="ARBA" id="ARBA00022989"/>
    </source>
</evidence>
<comment type="caution">
    <text evidence="6">The sequence shown here is derived from an EMBL/GenBank/DDBJ whole genome shotgun (WGS) entry which is preliminary data.</text>
</comment>
<evidence type="ECO:0000313" key="6">
    <source>
        <dbReference type="EMBL" id="CAE6454412.1"/>
    </source>
</evidence>
<dbReference type="AlphaFoldDB" id="A0A8H3GJY1"/>
<accession>A0A8H3GJY1</accession>
<feature type="transmembrane region" description="Helical" evidence="5">
    <location>
        <begin position="79"/>
        <end position="103"/>
    </location>
</feature>
<evidence type="ECO:0000256" key="5">
    <source>
        <dbReference type="SAM" id="Phobius"/>
    </source>
</evidence>
<evidence type="ECO:0000256" key="4">
    <source>
        <dbReference type="ARBA" id="ARBA00023136"/>
    </source>
</evidence>
<dbReference type="Pfam" id="PF04479">
    <property type="entry name" value="RTA1"/>
    <property type="match status" value="1"/>
</dbReference>
<dbReference type="InterPro" id="IPR007568">
    <property type="entry name" value="RTA1"/>
</dbReference>
<name>A0A8H3GJY1_9AGAM</name>
<feature type="transmembrane region" description="Helical" evidence="5">
    <location>
        <begin position="39"/>
        <end position="59"/>
    </location>
</feature>
<gene>
    <name evidence="6" type="ORF">RDB_LOCUS149837</name>
</gene>
<comment type="subcellular location">
    <subcellularLocation>
        <location evidence="1">Membrane</location>
        <topology evidence="1">Multi-pass membrane protein</topology>
    </subcellularLocation>
</comment>
<evidence type="ECO:0000313" key="7">
    <source>
        <dbReference type="Proteomes" id="UP000663846"/>
    </source>
</evidence>
<dbReference type="GO" id="GO:0000324">
    <property type="term" value="C:fungal-type vacuole"/>
    <property type="evidence" value="ECO:0007669"/>
    <property type="project" value="TreeGrafter"/>
</dbReference>
<sequence>MQRRIVATIICPSFMTAAMFIILPKIINKLGTKYSLMSPRLYSILFITADVVALIIRALGGGKAAMADTIQDAKKGAKLMLVGIIIQLVAMVLFALLGLEFIARYGYDRPARSKIINEPSKCTGWSSVSRRTVLMVLALGIVTVFVLIRTIYRTAELADGWTGTIIATEKWFNWFDAAPIVVAMFTFNAFHPGCLLIDSGRGKMLPVSRRSVSVDRIEMDKV</sequence>
<keyword evidence="4 5" id="KW-0472">Membrane</keyword>
<keyword evidence="2 5" id="KW-0812">Transmembrane</keyword>
<dbReference type="GO" id="GO:0005886">
    <property type="term" value="C:plasma membrane"/>
    <property type="evidence" value="ECO:0007669"/>
    <property type="project" value="TreeGrafter"/>
</dbReference>
<feature type="transmembrane region" description="Helical" evidence="5">
    <location>
        <begin position="133"/>
        <end position="152"/>
    </location>
</feature>
<evidence type="ECO:0000256" key="1">
    <source>
        <dbReference type="ARBA" id="ARBA00004141"/>
    </source>
</evidence>
<dbReference type="EMBL" id="CAJMWS010000602">
    <property type="protein sequence ID" value="CAE6454412.1"/>
    <property type="molecule type" value="Genomic_DNA"/>
</dbReference>
<protein>
    <submittedName>
        <fullName evidence="6">Uncharacterized protein</fullName>
    </submittedName>
</protein>
<keyword evidence="3 5" id="KW-1133">Transmembrane helix</keyword>
<reference evidence="6" key="1">
    <citation type="submission" date="2021-01" db="EMBL/GenBank/DDBJ databases">
        <authorList>
            <person name="Kaushik A."/>
        </authorList>
    </citation>
    <scope>NUCLEOTIDE SEQUENCE</scope>
    <source>
        <strain evidence="6">AG1-1C</strain>
    </source>
</reference>
<dbReference type="Proteomes" id="UP000663846">
    <property type="component" value="Unassembled WGS sequence"/>
</dbReference>
<organism evidence="6 7">
    <name type="scientific">Rhizoctonia solani</name>
    <dbReference type="NCBI Taxonomy" id="456999"/>
    <lineage>
        <taxon>Eukaryota</taxon>
        <taxon>Fungi</taxon>
        <taxon>Dikarya</taxon>
        <taxon>Basidiomycota</taxon>
        <taxon>Agaricomycotina</taxon>
        <taxon>Agaricomycetes</taxon>
        <taxon>Cantharellales</taxon>
        <taxon>Ceratobasidiaceae</taxon>
        <taxon>Rhizoctonia</taxon>
    </lineage>
</organism>
<dbReference type="PANTHER" id="PTHR31465">
    <property type="entry name" value="PROTEIN RTA1-RELATED"/>
    <property type="match status" value="1"/>
</dbReference>
<proteinExistence type="predicted"/>
<feature type="transmembrane region" description="Helical" evidence="5">
    <location>
        <begin position="6"/>
        <end position="27"/>
    </location>
</feature>
<evidence type="ECO:0000256" key="2">
    <source>
        <dbReference type="ARBA" id="ARBA00022692"/>
    </source>
</evidence>